<organism evidence="2 3">
    <name type="scientific">Xanthomonas oryzae pv. oryzae (strain KACC10331 / KXO85)</name>
    <dbReference type="NCBI Taxonomy" id="291331"/>
    <lineage>
        <taxon>Bacteria</taxon>
        <taxon>Pseudomonadati</taxon>
        <taxon>Pseudomonadota</taxon>
        <taxon>Gammaproteobacteria</taxon>
        <taxon>Lysobacterales</taxon>
        <taxon>Lysobacteraceae</taxon>
        <taxon>Xanthomonas</taxon>
    </lineage>
</organism>
<gene>
    <name evidence="2" type="ordered locus">XOO0873</name>
</gene>
<accession>Q5H4J4</accession>
<name>Q5H4J4_XANOR</name>
<proteinExistence type="predicted"/>
<dbReference type="AlphaFoldDB" id="Q5H4J4"/>
<feature type="compositionally biased region" description="Basic and acidic residues" evidence="1">
    <location>
        <begin position="144"/>
        <end position="161"/>
    </location>
</feature>
<dbReference type="Proteomes" id="UP000006735">
    <property type="component" value="Chromosome"/>
</dbReference>
<evidence type="ECO:0000313" key="3">
    <source>
        <dbReference type="Proteomes" id="UP000006735"/>
    </source>
</evidence>
<dbReference type="HOGENOM" id="CLU_044348_3_1_6"/>
<sequence>MRADRSMLGPSLHRDQIMAMNRVQLQAGLSLPAFLKRYGNAAAVRAGVGDLALSTGLCLSALRRYRAQSIPASRHHVLAVHGLLSPDQPALGHGDGQQQAAATHLAAWHVSAGPEQDEPVGAGVDATPGSELPDSVANEAQADAGHDPTRGEPQVGRDRATGRCLPGRRTQRWQGRARLGEQAPFRDRRGDH</sequence>
<dbReference type="EMBL" id="AE013598">
    <property type="protein sequence ID" value="AAW74127.1"/>
    <property type="molecule type" value="Genomic_DNA"/>
</dbReference>
<dbReference type="KEGG" id="xoo:XOO0873"/>
<reference evidence="2 3" key="1">
    <citation type="journal article" date="2005" name="Nucleic Acids Res.">
        <title>The genome sequence of Xanthomonas oryzae pathovar oryzae KACC10331, the bacterial blight pathogen of rice.</title>
        <authorList>
            <person name="Lee B.M."/>
            <person name="Park Y.J."/>
            <person name="Park D.S."/>
            <person name="Kang H.W."/>
            <person name="Kim J.G."/>
            <person name="Song E.S."/>
            <person name="Park I.C."/>
            <person name="Yoon U.H."/>
            <person name="Hahn J.H."/>
            <person name="Koo B.S."/>
            <person name="Lee G.B."/>
            <person name="Kim H."/>
            <person name="Park H.S."/>
            <person name="Yoon K.O."/>
            <person name="Kim J.H."/>
            <person name="Jung C.H."/>
            <person name="Koh N.H."/>
            <person name="Seo J.S."/>
            <person name="Go S.J."/>
        </authorList>
    </citation>
    <scope>NUCLEOTIDE SEQUENCE [LARGE SCALE GENOMIC DNA]</scope>
    <source>
        <strain evidence="3">KACC10331 / KXO85</strain>
    </source>
</reference>
<evidence type="ECO:0000256" key="1">
    <source>
        <dbReference type="SAM" id="MobiDB-lite"/>
    </source>
</evidence>
<protein>
    <submittedName>
        <fullName evidence="2">IS1595 transposase</fullName>
    </submittedName>
</protein>
<feature type="region of interest" description="Disordered" evidence="1">
    <location>
        <begin position="114"/>
        <end position="192"/>
    </location>
</feature>
<keyword evidence="3" id="KW-1185">Reference proteome</keyword>
<evidence type="ECO:0000313" key="2">
    <source>
        <dbReference type="EMBL" id="AAW74127.1"/>
    </source>
</evidence>